<organism evidence="1 2">
    <name type="scientific">Granulicella sibirica</name>
    <dbReference type="NCBI Taxonomy" id="2479048"/>
    <lineage>
        <taxon>Bacteria</taxon>
        <taxon>Pseudomonadati</taxon>
        <taxon>Acidobacteriota</taxon>
        <taxon>Terriglobia</taxon>
        <taxon>Terriglobales</taxon>
        <taxon>Acidobacteriaceae</taxon>
        <taxon>Granulicella</taxon>
    </lineage>
</organism>
<keyword evidence="2" id="KW-1185">Reference proteome</keyword>
<evidence type="ECO:0000313" key="2">
    <source>
        <dbReference type="Proteomes" id="UP000289437"/>
    </source>
</evidence>
<dbReference type="Gene3D" id="3.10.129.10">
    <property type="entry name" value="Hotdog Thioesterase"/>
    <property type="match status" value="1"/>
</dbReference>
<proteinExistence type="predicted"/>
<name>A0A4Q0T116_9BACT</name>
<dbReference type="EMBL" id="RDSM01000001">
    <property type="protein sequence ID" value="RXH56837.1"/>
    <property type="molecule type" value="Genomic_DNA"/>
</dbReference>
<accession>A0A4Q0T116</accession>
<dbReference type="Proteomes" id="UP000289437">
    <property type="component" value="Unassembled WGS sequence"/>
</dbReference>
<reference evidence="1 2" key="1">
    <citation type="submission" date="2018-11" db="EMBL/GenBank/DDBJ databases">
        <authorList>
            <person name="Mardanov A.V."/>
            <person name="Ravin N.V."/>
            <person name="Dedysh S.N."/>
        </authorList>
    </citation>
    <scope>NUCLEOTIDE SEQUENCE [LARGE SCALE GENOMIC DNA]</scope>
    <source>
        <strain evidence="1 2">AF10</strain>
    </source>
</reference>
<reference evidence="2" key="2">
    <citation type="submission" date="2019-02" db="EMBL/GenBank/DDBJ databases">
        <title>Granulicella sibirica sp. nov., a psychrotolerant acidobacterium isolated from an organic soil layer in forested tundra, West Siberia.</title>
        <authorList>
            <person name="Oshkin I.Y."/>
            <person name="Kulichevskaya I.S."/>
            <person name="Rijpstra W.I.C."/>
            <person name="Sinninghe Damste J.S."/>
            <person name="Rakitin A.L."/>
            <person name="Ravin N.V."/>
            <person name="Dedysh S.N."/>
        </authorList>
    </citation>
    <scope>NUCLEOTIDE SEQUENCE [LARGE SCALE GENOMIC DNA]</scope>
    <source>
        <strain evidence="2">AF10</strain>
    </source>
</reference>
<evidence type="ECO:0008006" key="3">
    <source>
        <dbReference type="Google" id="ProtNLM"/>
    </source>
</evidence>
<comment type="caution">
    <text evidence="1">The sequence shown here is derived from an EMBL/GenBank/DDBJ whole genome shotgun (WGS) entry which is preliminary data.</text>
</comment>
<evidence type="ECO:0000313" key="1">
    <source>
        <dbReference type="EMBL" id="RXH56837.1"/>
    </source>
</evidence>
<protein>
    <recommendedName>
        <fullName evidence="3">Thioesterase domain-containing protein</fullName>
    </recommendedName>
</protein>
<sequence>MIDEAMSKLNRPLDALAMTRSMEIDYLRPSPLHTPLVLVGMHLSRSVHPDGSAGRKLFHLAELRSEDGTVLARGKGLFVVIDPALVEAALGREMARKGRH</sequence>
<dbReference type="AlphaFoldDB" id="A0A4Q0T116"/>
<dbReference type="InterPro" id="IPR029069">
    <property type="entry name" value="HotDog_dom_sf"/>
</dbReference>
<dbReference type="SUPFAM" id="SSF54637">
    <property type="entry name" value="Thioesterase/thiol ester dehydrase-isomerase"/>
    <property type="match status" value="1"/>
</dbReference>
<gene>
    <name evidence="1" type="ORF">GRAN_0147</name>
</gene>